<dbReference type="CDD" id="cd04164">
    <property type="entry name" value="trmE"/>
    <property type="match status" value="1"/>
</dbReference>
<keyword evidence="5 8" id="KW-0460">Magnesium</keyword>
<feature type="binding site" evidence="8">
    <location>
        <position position="124"/>
    </location>
    <ligand>
        <name>(6S)-5-formyl-5,6,7,8-tetrahydrofolate</name>
        <dbReference type="ChEBI" id="CHEBI:57457"/>
    </ligand>
</feature>
<dbReference type="Gene3D" id="3.30.1360.120">
    <property type="entry name" value="Probable tRNA modification gtpase trme, domain 1"/>
    <property type="match status" value="1"/>
</dbReference>
<organism evidence="11 12">
    <name type="scientific">Rhodoblastus acidophilus</name>
    <name type="common">Rhodopseudomonas acidophila</name>
    <dbReference type="NCBI Taxonomy" id="1074"/>
    <lineage>
        <taxon>Bacteria</taxon>
        <taxon>Pseudomonadati</taxon>
        <taxon>Pseudomonadota</taxon>
        <taxon>Alphaproteobacteria</taxon>
        <taxon>Hyphomicrobiales</taxon>
        <taxon>Rhodoblastaceae</taxon>
        <taxon>Rhodoblastus</taxon>
    </lineage>
</organism>
<gene>
    <name evidence="8" type="primary">mnmE</name>
    <name evidence="8" type="synonym">trmE</name>
    <name evidence="11" type="ORF">SAMN06265338_11280</name>
</gene>
<dbReference type="AlphaFoldDB" id="A0A212S4N0"/>
<dbReference type="InterPro" id="IPR004520">
    <property type="entry name" value="GTPase_MnmE"/>
</dbReference>
<evidence type="ECO:0000256" key="2">
    <source>
        <dbReference type="ARBA" id="ARBA00022694"/>
    </source>
</evidence>
<feature type="binding site" evidence="8">
    <location>
        <begin position="231"/>
        <end position="236"/>
    </location>
    <ligand>
        <name>GTP</name>
        <dbReference type="ChEBI" id="CHEBI:37565"/>
    </ligand>
</feature>
<keyword evidence="3 8" id="KW-0547">Nucleotide-binding</keyword>
<dbReference type="InterPro" id="IPR005225">
    <property type="entry name" value="Small_GTP-bd"/>
</dbReference>
<evidence type="ECO:0000256" key="1">
    <source>
        <dbReference type="ARBA" id="ARBA00011043"/>
    </source>
</evidence>
<evidence type="ECO:0000256" key="3">
    <source>
        <dbReference type="ARBA" id="ARBA00022741"/>
    </source>
</evidence>
<feature type="binding site" evidence="8">
    <location>
        <position position="449"/>
    </location>
    <ligand>
        <name>(6S)-5-formyl-5,6,7,8-tetrahydrofolate</name>
        <dbReference type="ChEBI" id="CHEBI:57457"/>
    </ligand>
</feature>
<dbReference type="RefSeq" id="WP_088521935.1">
    <property type="nucleotide sequence ID" value="NZ_FYDG01000012.1"/>
</dbReference>
<feature type="binding site" evidence="8">
    <location>
        <position position="235"/>
    </location>
    <ligand>
        <name>Mg(2+)</name>
        <dbReference type="ChEBI" id="CHEBI:18420"/>
    </ligand>
</feature>
<accession>A0A212S4N0</accession>
<keyword evidence="6 8" id="KW-0630">Potassium</keyword>
<protein>
    <recommendedName>
        <fullName evidence="8">tRNA modification GTPase MnmE</fullName>
        <ecNumber evidence="8">3.6.-.-</ecNumber>
    </recommendedName>
</protein>
<evidence type="ECO:0000256" key="9">
    <source>
        <dbReference type="RuleBase" id="RU003313"/>
    </source>
</evidence>
<dbReference type="PANTHER" id="PTHR42714:SF2">
    <property type="entry name" value="TRNA MODIFICATION GTPASE GTPBP3, MITOCHONDRIAL"/>
    <property type="match status" value="1"/>
</dbReference>
<dbReference type="InterPro" id="IPR006073">
    <property type="entry name" value="GTP-bd"/>
</dbReference>
<evidence type="ECO:0000259" key="10">
    <source>
        <dbReference type="PROSITE" id="PS51709"/>
    </source>
</evidence>
<dbReference type="InterPro" id="IPR027368">
    <property type="entry name" value="MnmE_dom2"/>
</dbReference>
<keyword evidence="4 8" id="KW-0378">Hydrolase</keyword>
<keyword evidence="7 8" id="KW-0342">GTP-binding</keyword>
<proteinExistence type="inferred from homology"/>
<dbReference type="InterPro" id="IPR018948">
    <property type="entry name" value="GTP-bd_TrmE_N"/>
</dbReference>
<feature type="binding site" evidence="8">
    <location>
        <position position="256"/>
    </location>
    <ligand>
        <name>Mg(2+)</name>
        <dbReference type="ChEBI" id="CHEBI:18420"/>
    </ligand>
</feature>
<dbReference type="Pfam" id="PF01926">
    <property type="entry name" value="MMR_HSR1"/>
    <property type="match status" value="1"/>
</dbReference>
<comment type="similarity">
    <text evidence="1 8 9">Belongs to the TRAFAC class TrmE-Era-EngA-EngB-Septin-like GTPase superfamily. TrmE GTPase family.</text>
</comment>
<feature type="binding site" evidence="8">
    <location>
        <begin position="275"/>
        <end position="278"/>
    </location>
    <ligand>
        <name>GTP</name>
        <dbReference type="ChEBI" id="CHEBI:37565"/>
    </ligand>
</feature>
<sequence length="449" mass="48638">MASTAADDTIFALATPPGTAALAVIRLSGIRTQEIVSALAGRVPEPRKATLLALRDPVSIEVIDRAIVTWFPSPNSFTGEDSAEFSIHGSKAVVARLIDALGAFPATRISTRGEFSRRALENGKMNLIEVESLADLISAETEQQRKLGIASLSGKFQTVVNGWREQLLAMAVAIEGSLDFSDEDDVLLYENAFIVQTTEHLLSSMSRYIATHARGEILRSGLTVLISGPPNAGKSTLLNELSCREIAIVSDLPGTTRDLIEVRLDLNGYLVNLVDSAGIRSSSDKIEAIGVTRAIERSRTADLILWLCDRREIVPPPAEFAGMAVWRLYTKCDSGREESLDDRAAKADDVTLPISVHSGYHVDELLRRMENFVATSFTAGDDHIAVNERQRLALQRAVAALKGLGGAVSIPEVVAMRLREAIFELEGLIGKIGVEDVLDGIFSRFCIGK</sequence>
<feature type="binding site" evidence="8">
    <location>
        <position position="84"/>
    </location>
    <ligand>
        <name>(6S)-5-formyl-5,6,7,8-tetrahydrofolate</name>
        <dbReference type="ChEBI" id="CHEBI:57457"/>
    </ligand>
</feature>
<name>A0A212S4N0_RHOAC</name>
<dbReference type="FunFam" id="3.30.1360.120:FF:000007">
    <property type="entry name" value="tRNA modification GTPase GTPBP3, mitochondrial"/>
    <property type="match status" value="1"/>
</dbReference>
<dbReference type="CDD" id="cd14858">
    <property type="entry name" value="TrmE_N"/>
    <property type="match status" value="1"/>
</dbReference>
<feature type="binding site" evidence="8">
    <location>
        <begin position="250"/>
        <end position="256"/>
    </location>
    <ligand>
        <name>GTP</name>
        <dbReference type="ChEBI" id="CHEBI:37565"/>
    </ligand>
</feature>
<dbReference type="GO" id="GO:0046872">
    <property type="term" value="F:metal ion binding"/>
    <property type="evidence" value="ECO:0007669"/>
    <property type="project" value="UniProtKB-KW"/>
</dbReference>
<dbReference type="GO" id="GO:0030488">
    <property type="term" value="P:tRNA methylation"/>
    <property type="evidence" value="ECO:0007669"/>
    <property type="project" value="TreeGrafter"/>
</dbReference>
<dbReference type="GO" id="GO:0005737">
    <property type="term" value="C:cytoplasm"/>
    <property type="evidence" value="ECO:0007669"/>
    <property type="project" value="UniProtKB-SubCell"/>
</dbReference>
<dbReference type="EC" id="3.6.-.-" evidence="8"/>
<dbReference type="SUPFAM" id="SSF52540">
    <property type="entry name" value="P-loop containing nucleoside triphosphate hydrolases"/>
    <property type="match status" value="1"/>
</dbReference>
<comment type="subunit">
    <text evidence="8">Homodimer. Heterotetramer of two MnmE and two MnmG subunits.</text>
</comment>
<comment type="caution">
    <text evidence="8">Lacks conserved residue(s) required for the propagation of feature annotation.</text>
</comment>
<dbReference type="NCBIfam" id="TIGR00231">
    <property type="entry name" value="small_GTP"/>
    <property type="match status" value="1"/>
</dbReference>
<dbReference type="GO" id="GO:0002098">
    <property type="term" value="P:tRNA wobble uridine modification"/>
    <property type="evidence" value="ECO:0007669"/>
    <property type="project" value="TreeGrafter"/>
</dbReference>
<keyword evidence="8" id="KW-0963">Cytoplasm</keyword>
<evidence type="ECO:0000256" key="6">
    <source>
        <dbReference type="ARBA" id="ARBA00022958"/>
    </source>
</evidence>
<keyword evidence="2 8" id="KW-0819">tRNA processing</keyword>
<feature type="binding site" evidence="8">
    <location>
        <position position="231"/>
    </location>
    <ligand>
        <name>K(+)</name>
        <dbReference type="ChEBI" id="CHEBI:29103"/>
    </ligand>
</feature>
<evidence type="ECO:0000256" key="4">
    <source>
        <dbReference type="ARBA" id="ARBA00022801"/>
    </source>
</evidence>
<dbReference type="GO" id="GO:0005525">
    <property type="term" value="F:GTP binding"/>
    <property type="evidence" value="ECO:0007669"/>
    <property type="project" value="UniProtKB-UniRule"/>
</dbReference>
<reference evidence="12" key="1">
    <citation type="submission" date="2017-06" db="EMBL/GenBank/DDBJ databases">
        <authorList>
            <person name="Varghese N."/>
            <person name="Submissions S."/>
        </authorList>
    </citation>
    <scope>NUCLEOTIDE SEQUENCE [LARGE SCALE GENOMIC DNA]</scope>
    <source>
        <strain evidence="12">DSM 137</strain>
    </source>
</reference>
<dbReference type="Pfam" id="PF10396">
    <property type="entry name" value="TrmE_N"/>
    <property type="match status" value="1"/>
</dbReference>
<dbReference type="PANTHER" id="PTHR42714">
    <property type="entry name" value="TRNA MODIFICATION GTPASE GTPBP3"/>
    <property type="match status" value="1"/>
</dbReference>
<dbReference type="EMBL" id="FYDG01000012">
    <property type="protein sequence ID" value="SNB80143.1"/>
    <property type="molecule type" value="Genomic_DNA"/>
</dbReference>
<evidence type="ECO:0000313" key="12">
    <source>
        <dbReference type="Proteomes" id="UP000198418"/>
    </source>
</evidence>
<feature type="binding site" evidence="8">
    <location>
        <position position="250"/>
    </location>
    <ligand>
        <name>K(+)</name>
        <dbReference type="ChEBI" id="CHEBI:29103"/>
    </ligand>
</feature>
<dbReference type="Proteomes" id="UP000198418">
    <property type="component" value="Unassembled WGS sequence"/>
</dbReference>
<dbReference type="InterPro" id="IPR027417">
    <property type="entry name" value="P-loop_NTPase"/>
</dbReference>
<dbReference type="InterPro" id="IPR025867">
    <property type="entry name" value="MnmE_helical"/>
</dbReference>
<comment type="subcellular location">
    <subcellularLocation>
        <location evidence="8">Cytoplasm</location>
    </subcellularLocation>
</comment>
<keyword evidence="8" id="KW-0479">Metal-binding</keyword>
<comment type="function">
    <text evidence="8">Exhibits a very high intrinsic GTPase hydrolysis rate. Involved in the addition of a carboxymethylaminomethyl (cmnm) group at the wobble position (U34) of certain tRNAs, forming tRNA-cmnm(5)s(2)U34.</text>
</comment>
<evidence type="ECO:0000313" key="11">
    <source>
        <dbReference type="EMBL" id="SNB80143.1"/>
    </source>
</evidence>
<comment type="cofactor">
    <cofactor evidence="8">
        <name>K(+)</name>
        <dbReference type="ChEBI" id="CHEBI:29103"/>
    </cofactor>
    <text evidence="8">Binds 1 potassium ion per subunit.</text>
</comment>
<dbReference type="PROSITE" id="PS51709">
    <property type="entry name" value="G_TRME"/>
    <property type="match status" value="1"/>
</dbReference>
<dbReference type="GO" id="GO:0003924">
    <property type="term" value="F:GTPase activity"/>
    <property type="evidence" value="ECO:0007669"/>
    <property type="project" value="UniProtKB-UniRule"/>
</dbReference>
<dbReference type="InterPro" id="IPR031168">
    <property type="entry name" value="G_TrmE"/>
</dbReference>
<dbReference type="InterPro" id="IPR027266">
    <property type="entry name" value="TrmE/GcvT-like"/>
</dbReference>
<dbReference type="HAMAP" id="MF_00379">
    <property type="entry name" value="GTPase_MnmE"/>
    <property type="match status" value="1"/>
</dbReference>
<evidence type="ECO:0000256" key="7">
    <source>
        <dbReference type="ARBA" id="ARBA00023134"/>
    </source>
</evidence>
<feature type="binding site" evidence="8">
    <location>
        <position position="255"/>
    </location>
    <ligand>
        <name>K(+)</name>
        <dbReference type="ChEBI" id="CHEBI:29103"/>
    </ligand>
</feature>
<keyword evidence="12" id="KW-1185">Reference proteome</keyword>
<feature type="binding site" evidence="8">
    <location>
        <position position="26"/>
    </location>
    <ligand>
        <name>(6S)-5-formyl-5,6,7,8-tetrahydrofolate</name>
        <dbReference type="ChEBI" id="CHEBI:57457"/>
    </ligand>
</feature>
<feature type="domain" description="TrmE-type G" evidence="10">
    <location>
        <begin position="221"/>
        <end position="374"/>
    </location>
</feature>
<dbReference type="OrthoDB" id="9805918at2"/>
<dbReference type="Gene3D" id="1.20.120.430">
    <property type="entry name" value="tRNA modification GTPase MnmE domain 2"/>
    <property type="match status" value="1"/>
</dbReference>
<dbReference type="NCBIfam" id="NF003661">
    <property type="entry name" value="PRK05291.1-3"/>
    <property type="match status" value="1"/>
</dbReference>
<evidence type="ECO:0000256" key="5">
    <source>
        <dbReference type="ARBA" id="ARBA00022842"/>
    </source>
</evidence>
<dbReference type="NCBIfam" id="TIGR00450">
    <property type="entry name" value="mnmE_trmE_thdF"/>
    <property type="match status" value="1"/>
</dbReference>
<feature type="binding site" evidence="8">
    <location>
        <position position="252"/>
    </location>
    <ligand>
        <name>K(+)</name>
        <dbReference type="ChEBI" id="CHEBI:29103"/>
    </ligand>
</feature>
<dbReference type="Gene3D" id="3.40.50.300">
    <property type="entry name" value="P-loop containing nucleotide triphosphate hydrolases"/>
    <property type="match status" value="1"/>
</dbReference>
<dbReference type="Pfam" id="PF12631">
    <property type="entry name" value="MnmE_helical"/>
    <property type="match status" value="1"/>
</dbReference>
<evidence type="ECO:0000256" key="8">
    <source>
        <dbReference type="HAMAP-Rule" id="MF_00379"/>
    </source>
</evidence>
<dbReference type="SUPFAM" id="SSF116878">
    <property type="entry name" value="TrmE connector domain"/>
    <property type="match status" value="1"/>
</dbReference>